<organism evidence="1 2">
    <name type="scientific">Panagrolaimus sp. PS1159</name>
    <dbReference type="NCBI Taxonomy" id="55785"/>
    <lineage>
        <taxon>Eukaryota</taxon>
        <taxon>Metazoa</taxon>
        <taxon>Ecdysozoa</taxon>
        <taxon>Nematoda</taxon>
        <taxon>Chromadorea</taxon>
        <taxon>Rhabditida</taxon>
        <taxon>Tylenchina</taxon>
        <taxon>Panagrolaimomorpha</taxon>
        <taxon>Panagrolaimoidea</taxon>
        <taxon>Panagrolaimidae</taxon>
        <taxon>Panagrolaimus</taxon>
    </lineage>
</organism>
<protein>
    <submittedName>
        <fullName evidence="2">Uncharacterized protein</fullName>
    </submittedName>
</protein>
<evidence type="ECO:0000313" key="2">
    <source>
        <dbReference type="WBParaSite" id="PS1159_v2.g8478.t1"/>
    </source>
</evidence>
<sequence>MGKIKQRPKSKEEKVRERRKHFLDEPFKEELFLDKGGEEDVPTDDDEDEDDDMPEEVSTKKSEQKEHVPLPEKKKKKRKIKKEGPGIYQVETEDVKLKVVAAASTPAPSAMVQPSINFKELLLQESTKGGRRNSGRVSKHVEKWIKRR</sequence>
<dbReference type="Proteomes" id="UP000887580">
    <property type="component" value="Unplaced"/>
</dbReference>
<reference evidence="2" key="1">
    <citation type="submission" date="2022-11" db="UniProtKB">
        <authorList>
            <consortium name="WormBaseParasite"/>
        </authorList>
    </citation>
    <scope>IDENTIFICATION</scope>
</reference>
<name>A0AC35GTM4_9BILA</name>
<accession>A0AC35GTM4</accession>
<evidence type="ECO:0000313" key="1">
    <source>
        <dbReference type="Proteomes" id="UP000887580"/>
    </source>
</evidence>
<proteinExistence type="predicted"/>
<dbReference type="WBParaSite" id="PS1159_v2.g8478.t1">
    <property type="protein sequence ID" value="PS1159_v2.g8478.t1"/>
    <property type="gene ID" value="PS1159_v2.g8478"/>
</dbReference>